<dbReference type="EMBL" id="JACBZP010000001">
    <property type="protein sequence ID" value="NYI68093.1"/>
    <property type="molecule type" value="Genomic_DNA"/>
</dbReference>
<feature type="transmembrane region" description="Helical" evidence="2">
    <location>
        <begin position="236"/>
        <end position="258"/>
    </location>
</feature>
<dbReference type="InterPro" id="IPR000620">
    <property type="entry name" value="EamA_dom"/>
</dbReference>
<feature type="transmembrane region" description="Helical" evidence="2">
    <location>
        <begin position="30"/>
        <end position="49"/>
    </location>
</feature>
<evidence type="ECO:0000313" key="5">
    <source>
        <dbReference type="Proteomes" id="UP000539111"/>
    </source>
</evidence>
<feature type="transmembrane region" description="Helical" evidence="2">
    <location>
        <begin position="87"/>
        <end position="108"/>
    </location>
</feature>
<feature type="transmembrane region" description="Helical" evidence="2">
    <location>
        <begin position="61"/>
        <end position="80"/>
    </location>
</feature>
<dbReference type="PANTHER" id="PTHR22911:SF137">
    <property type="entry name" value="SOLUTE CARRIER FAMILY 35 MEMBER G2-RELATED"/>
    <property type="match status" value="1"/>
</dbReference>
<name>A0A7Z0D3D6_9MICO</name>
<dbReference type="AlphaFoldDB" id="A0A7Z0D3D6"/>
<keyword evidence="2" id="KW-1133">Transmembrane helix</keyword>
<proteinExistence type="inferred from homology"/>
<evidence type="ECO:0000256" key="2">
    <source>
        <dbReference type="SAM" id="Phobius"/>
    </source>
</evidence>
<evidence type="ECO:0000259" key="3">
    <source>
        <dbReference type="Pfam" id="PF00892"/>
    </source>
</evidence>
<feature type="transmembrane region" description="Helical" evidence="2">
    <location>
        <begin position="6"/>
        <end position="23"/>
    </location>
</feature>
<dbReference type="Proteomes" id="UP000539111">
    <property type="component" value="Unassembled WGS sequence"/>
</dbReference>
<feature type="transmembrane region" description="Helical" evidence="2">
    <location>
        <begin position="114"/>
        <end position="132"/>
    </location>
</feature>
<dbReference type="PANTHER" id="PTHR22911">
    <property type="entry name" value="ACYL-MALONYL CONDENSING ENZYME-RELATED"/>
    <property type="match status" value="1"/>
</dbReference>
<feature type="domain" description="EamA" evidence="3">
    <location>
        <begin position="2"/>
        <end position="133"/>
    </location>
</feature>
<gene>
    <name evidence="4" type="ORF">BJY26_002399</name>
</gene>
<evidence type="ECO:0000256" key="1">
    <source>
        <dbReference type="ARBA" id="ARBA00007362"/>
    </source>
</evidence>
<keyword evidence="2" id="KW-0812">Transmembrane</keyword>
<accession>A0A7Z0D3D6</accession>
<reference evidence="4 5" key="1">
    <citation type="submission" date="2020-07" db="EMBL/GenBank/DDBJ databases">
        <title>Sequencing the genomes of 1000 actinobacteria strains.</title>
        <authorList>
            <person name="Klenk H.-P."/>
        </authorList>
    </citation>
    <scope>NUCLEOTIDE SEQUENCE [LARGE SCALE GENOMIC DNA]</scope>
    <source>
        <strain evidence="4 5">DSM 26341</strain>
    </source>
</reference>
<protein>
    <submittedName>
        <fullName evidence="4">Drug/metabolite transporter (DMT)-like permease</fullName>
    </submittedName>
</protein>
<keyword evidence="2" id="KW-0472">Membrane</keyword>
<dbReference type="SUPFAM" id="SSF103481">
    <property type="entry name" value="Multidrug resistance efflux transporter EmrE"/>
    <property type="match status" value="2"/>
</dbReference>
<feature type="transmembrane region" description="Helical" evidence="2">
    <location>
        <begin position="144"/>
        <end position="165"/>
    </location>
</feature>
<evidence type="ECO:0000313" key="4">
    <source>
        <dbReference type="EMBL" id="NYI68093.1"/>
    </source>
</evidence>
<dbReference type="Pfam" id="PF00892">
    <property type="entry name" value="EamA"/>
    <property type="match status" value="2"/>
</dbReference>
<feature type="domain" description="EamA" evidence="3">
    <location>
        <begin position="182"/>
        <end position="280"/>
    </location>
</feature>
<feature type="transmembrane region" description="Helical" evidence="2">
    <location>
        <begin position="265"/>
        <end position="282"/>
    </location>
</feature>
<comment type="caution">
    <text evidence="4">The sequence shown here is derived from an EMBL/GenBank/DDBJ whole genome shotgun (WGS) entry which is preliminary data.</text>
</comment>
<comment type="similarity">
    <text evidence="1">Belongs to the EamA transporter family.</text>
</comment>
<dbReference type="InterPro" id="IPR037185">
    <property type="entry name" value="EmrE-like"/>
</dbReference>
<keyword evidence="5" id="KW-1185">Reference proteome</keyword>
<feature type="transmembrane region" description="Helical" evidence="2">
    <location>
        <begin position="177"/>
        <end position="196"/>
    </location>
</feature>
<organism evidence="4 5">
    <name type="scientific">Spelaeicoccus albus</name>
    <dbReference type="NCBI Taxonomy" id="1280376"/>
    <lineage>
        <taxon>Bacteria</taxon>
        <taxon>Bacillati</taxon>
        <taxon>Actinomycetota</taxon>
        <taxon>Actinomycetes</taxon>
        <taxon>Micrococcales</taxon>
        <taxon>Brevibacteriaceae</taxon>
        <taxon>Spelaeicoccus</taxon>
    </lineage>
</organism>
<sequence>MSTVVLSLVSAVCFGVSDFFAGVAARRVNFVTVTLVSQLFALVLIAAAVPFTPSPVPTTAALLWGGLGGVGSVVGSLALYRGLGNGNMAVAAPLSAVGSAVLPAIVGIAGGDRLAPLAIVGVVAALPAIWLVSKPSTRVPGAALASGTVDGLVAGAGLGLLYVGIGKAGDSSGLWPVLSGETVAVIGLAAVFAIRRPKSSKGSPRRRLLLAMAVLAGVLSVAATVLYFYATHTGALTIAAVLSSIYPGFTVLLAAAVLRERPSGVQLAGLGLCAVAVVAIAIA</sequence>
<feature type="transmembrane region" description="Helical" evidence="2">
    <location>
        <begin position="208"/>
        <end position="230"/>
    </location>
</feature>
<dbReference type="GO" id="GO:0016020">
    <property type="term" value="C:membrane"/>
    <property type="evidence" value="ECO:0007669"/>
    <property type="project" value="InterPro"/>
</dbReference>
<dbReference type="RefSeq" id="WP_179428483.1">
    <property type="nucleotide sequence ID" value="NZ_JACBZP010000001.1"/>
</dbReference>